<keyword evidence="6" id="KW-0832">Ubl conjugation</keyword>
<dbReference type="Pfam" id="PF02891">
    <property type="entry name" value="zf-MIZ"/>
    <property type="match status" value="1"/>
</dbReference>
<dbReference type="EMBL" id="CAKASE010000044">
    <property type="protein sequence ID" value="CAG9560046.1"/>
    <property type="molecule type" value="Genomic_DNA"/>
</dbReference>
<dbReference type="GO" id="GO:0008270">
    <property type="term" value="F:zinc ion binding"/>
    <property type="evidence" value="ECO:0007669"/>
    <property type="project" value="UniProtKB-KW"/>
</dbReference>
<feature type="region of interest" description="Disordered" evidence="9">
    <location>
        <begin position="832"/>
        <end position="877"/>
    </location>
</feature>
<feature type="region of interest" description="Disordered" evidence="9">
    <location>
        <begin position="921"/>
        <end position="950"/>
    </location>
</feature>
<reference evidence="11" key="1">
    <citation type="submission" date="2021-09" db="EMBL/GenBank/DDBJ databases">
        <authorList>
            <person name="Martin H S."/>
        </authorList>
    </citation>
    <scope>NUCLEOTIDE SEQUENCE</scope>
</reference>
<feature type="region of interest" description="Disordered" evidence="9">
    <location>
        <begin position="1"/>
        <end position="64"/>
    </location>
</feature>
<dbReference type="GO" id="GO:0003712">
    <property type="term" value="F:transcription coregulator activity"/>
    <property type="evidence" value="ECO:0007669"/>
    <property type="project" value="TreeGrafter"/>
</dbReference>
<evidence type="ECO:0000256" key="5">
    <source>
        <dbReference type="ARBA" id="ARBA00022833"/>
    </source>
</evidence>
<proteinExistence type="predicted"/>
<feature type="compositionally biased region" description="Basic and acidic residues" evidence="9">
    <location>
        <begin position="1"/>
        <end position="11"/>
    </location>
</feature>
<keyword evidence="3" id="KW-0479">Metal-binding</keyword>
<dbReference type="GO" id="GO:0005634">
    <property type="term" value="C:nucleus"/>
    <property type="evidence" value="ECO:0007669"/>
    <property type="project" value="UniProtKB-SubCell"/>
</dbReference>
<dbReference type="PANTHER" id="PTHR10782">
    <property type="entry name" value="ZINC FINGER MIZ DOMAIN-CONTAINING PROTEIN"/>
    <property type="match status" value="1"/>
</dbReference>
<dbReference type="Proteomes" id="UP000789524">
    <property type="component" value="Unassembled WGS sequence"/>
</dbReference>
<gene>
    <name evidence="11" type="ORF">DCHRY22_LOCUS1777</name>
</gene>
<organism evidence="11 12">
    <name type="scientific">Danaus chrysippus</name>
    <name type="common">African queen</name>
    <dbReference type="NCBI Taxonomy" id="151541"/>
    <lineage>
        <taxon>Eukaryota</taxon>
        <taxon>Metazoa</taxon>
        <taxon>Ecdysozoa</taxon>
        <taxon>Arthropoda</taxon>
        <taxon>Hexapoda</taxon>
        <taxon>Insecta</taxon>
        <taxon>Pterygota</taxon>
        <taxon>Neoptera</taxon>
        <taxon>Endopterygota</taxon>
        <taxon>Lepidoptera</taxon>
        <taxon>Glossata</taxon>
        <taxon>Ditrysia</taxon>
        <taxon>Papilionoidea</taxon>
        <taxon>Nymphalidae</taxon>
        <taxon>Danainae</taxon>
        <taxon>Danaini</taxon>
        <taxon>Danaina</taxon>
        <taxon>Danaus</taxon>
        <taxon>Anosia</taxon>
    </lineage>
</organism>
<keyword evidence="7" id="KW-0539">Nucleus</keyword>
<protein>
    <submittedName>
        <fullName evidence="11">(African queen) hypothetical protein</fullName>
    </submittedName>
</protein>
<evidence type="ECO:0000256" key="2">
    <source>
        <dbReference type="ARBA" id="ARBA00022499"/>
    </source>
</evidence>
<evidence type="ECO:0000313" key="11">
    <source>
        <dbReference type="EMBL" id="CAG9560046.1"/>
    </source>
</evidence>
<evidence type="ECO:0000256" key="9">
    <source>
        <dbReference type="SAM" id="MobiDB-lite"/>
    </source>
</evidence>
<comment type="subcellular location">
    <subcellularLocation>
        <location evidence="1">Nucleus</location>
    </subcellularLocation>
</comment>
<dbReference type="GO" id="GO:0000785">
    <property type="term" value="C:chromatin"/>
    <property type="evidence" value="ECO:0007669"/>
    <property type="project" value="TreeGrafter"/>
</dbReference>
<sequence>MPRRGRTEGERGAAAVAAGRRRGASGGAPLYRGELATPRGAVGRGAGRGAGERSASRQPPAASRQPVLPLTVVGAVAGRWAVVMSPSALALHVCHVEVDCRLSGSFCYHLDFFHGDFECGFCDSINASDLSSLQSGFVLVTEGVRHRGNAPSGYGCPGGAGAMSGGGENAQFGATAAMVAAATTAAMQDSQPFSQMQNNMTMGNPQYSAMNGYGQQRSHNPAMTGMGMGGNGGMNGMTGMGQMGNAMTGMNPMAQMANMGMHANMISSQMGPGQMGNSAKMGPGYQRRHTPYPSGTMIMGSRKTQYMGGQPGFGPAPAQYQTGYGRPAFQGQYPPQQPLGASGNFGSGMRGTMRQSTPPYSNQGQYFNGGVPNQFPQHQAGSGQYGAQYGGQFAQEVAMRSNMSYQHSPVPGNPTPPLTPASSMPPYISPNADVKPHFNELKPPMGMQNDELRLTFPVRDGIILPPFRLEHNLAVSNHVFQLKPTVHSTLIWRSDLELQLKCFHHEDRQMNTNWPASVQVSVNATPLVIDRGENKTSHKPLYLKEVCQPGRNTIQITVSACCCSHLFVLQLVHRPSVRSVLQGLLRKRLLTADHCIAKIKMNFNQSPAQNNSSNAPSDRDSVEQTALKVSLKCPITFKKITLPARGHECKHIQCFDLESYLQLNCERGSWRCPVCNKPAQLEGLEVDQYMWGILNTLNTSDVDEVTIDSGANWKATKISANPGIKQEDDSNDNSGKRSKAVSPGSMNMPTMNNWDMNQALSPYLPPDMNTIASGSMISYNQGGQNRNSGSSNNNYDFGPNSNEFAGNGPLAHLNDSVNSLDPLNAMEKSLNEQMPHTPHTPHTPGSAHTPGGGATPGSSHTGPPSVDRHPLTDVDIPADLNFDPAAVIDGEGTDNLNLLPETSVDPMELLSYLEAPALGELLATPPSSSSSAGSLAPRAPSSDDLLALFD</sequence>
<keyword evidence="2" id="KW-1017">Isopeptide bond</keyword>
<feature type="compositionally biased region" description="Low complexity" evidence="9">
    <location>
        <begin position="780"/>
        <end position="794"/>
    </location>
</feature>
<dbReference type="OrthoDB" id="27975at2759"/>
<dbReference type="GO" id="GO:0061665">
    <property type="term" value="F:SUMO ligase activity"/>
    <property type="evidence" value="ECO:0007669"/>
    <property type="project" value="TreeGrafter"/>
</dbReference>
<feature type="compositionally biased region" description="Low complexity" evidence="9">
    <location>
        <begin position="921"/>
        <end position="942"/>
    </location>
</feature>
<dbReference type="GO" id="GO:0016925">
    <property type="term" value="P:protein sumoylation"/>
    <property type="evidence" value="ECO:0007669"/>
    <property type="project" value="TreeGrafter"/>
</dbReference>
<dbReference type="Pfam" id="PF25527">
    <property type="entry name" value="GBD-like_ZMIZ1_ZMIZ2"/>
    <property type="match status" value="1"/>
</dbReference>
<dbReference type="GO" id="GO:0045944">
    <property type="term" value="P:positive regulation of transcription by RNA polymerase II"/>
    <property type="evidence" value="ECO:0007669"/>
    <property type="project" value="UniProtKB-ARBA"/>
</dbReference>
<feature type="region of interest" description="Disordered" evidence="9">
    <location>
        <begin position="775"/>
        <end position="818"/>
    </location>
</feature>
<name>A0A8J2VQF1_9NEOP</name>
<dbReference type="AlphaFoldDB" id="A0A8J2VQF1"/>
<evidence type="ECO:0000259" key="10">
    <source>
        <dbReference type="PROSITE" id="PS51044"/>
    </source>
</evidence>
<evidence type="ECO:0000256" key="3">
    <source>
        <dbReference type="ARBA" id="ARBA00022723"/>
    </source>
</evidence>
<evidence type="ECO:0000256" key="7">
    <source>
        <dbReference type="ARBA" id="ARBA00023242"/>
    </source>
</evidence>
<dbReference type="PANTHER" id="PTHR10782:SF4">
    <property type="entry name" value="TONALLI, ISOFORM E"/>
    <property type="match status" value="1"/>
</dbReference>
<dbReference type="PROSITE" id="PS51044">
    <property type="entry name" value="ZF_SP_RING"/>
    <property type="match status" value="1"/>
</dbReference>
<feature type="compositionally biased region" description="Low complexity" evidence="9">
    <location>
        <begin position="835"/>
        <end position="849"/>
    </location>
</feature>
<accession>A0A8J2VQF1</accession>
<evidence type="ECO:0000256" key="8">
    <source>
        <dbReference type="PROSITE-ProRule" id="PRU00452"/>
    </source>
</evidence>
<evidence type="ECO:0000256" key="6">
    <source>
        <dbReference type="ARBA" id="ARBA00022843"/>
    </source>
</evidence>
<evidence type="ECO:0000256" key="4">
    <source>
        <dbReference type="ARBA" id="ARBA00022771"/>
    </source>
</evidence>
<evidence type="ECO:0000313" key="12">
    <source>
        <dbReference type="Proteomes" id="UP000789524"/>
    </source>
</evidence>
<dbReference type="FunFam" id="3.30.40.10:FF:000012">
    <property type="entry name" value="Zinc finger MIZ domain-containing protein 2"/>
    <property type="match status" value="1"/>
</dbReference>
<keyword evidence="5" id="KW-0862">Zinc</keyword>
<keyword evidence="4 8" id="KW-0863">Zinc-finger</keyword>
<comment type="caution">
    <text evidence="11">The sequence shown here is derived from an EMBL/GenBank/DDBJ whole genome shotgun (WGS) entry which is preliminary data.</text>
</comment>
<dbReference type="Gene3D" id="3.30.40.10">
    <property type="entry name" value="Zinc/RING finger domain, C3HC4 (zinc finger)"/>
    <property type="match status" value="1"/>
</dbReference>
<feature type="domain" description="SP-RING-type" evidence="10">
    <location>
        <begin position="618"/>
        <end position="699"/>
    </location>
</feature>
<dbReference type="InterPro" id="IPR057847">
    <property type="entry name" value="ZMIZ1/ZMIZ2_GBD-like"/>
</dbReference>
<dbReference type="InterPro" id="IPR013083">
    <property type="entry name" value="Znf_RING/FYVE/PHD"/>
</dbReference>
<feature type="compositionally biased region" description="Low complexity" evidence="9">
    <location>
        <begin position="856"/>
        <end position="865"/>
    </location>
</feature>
<dbReference type="InterPro" id="IPR004181">
    <property type="entry name" value="Znf_MIZ"/>
</dbReference>
<keyword evidence="12" id="KW-1185">Reference proteome</keyword>
<feature type="region of interest" description="Disordered" evidence="9">
    <location>
        <begin position="718"/>
        <end position="751"/>
    </location>
</feature>
<evidence type="ECO:0000256" key="1">
    <source>
        <dbReference type="ARBA" id="ARBA00004123"/>
    </source>
</evidence>